<organism evidence="1 2">
    <name type="scientific">Pseudoramibacter alactolyticus ATCC 23263</name>
    <dbReference type="NCBI Taxonomy" id="887929"/>
    <lineage>
        <taxon>Bacteria</taxon>
        <taxon>Bacillati</taxon>
        <taxon>Bacillota</taxon>
        <taxon>Clostridia</taxon>
        <taxon>Eubacteriales</taxon>
        <taxon>Eubacteriaceae</taxon>
        <taxon>Pseudoramibacter</taxon>
    </lineage>
</organism>
<protein>
    <submittedName>
        <fullName evidence="1">Uncharacterized protein</fullName>
    </submittedName>
</protein>
<evidence type="ECO:0000313" key="1">
    <source>
        <dbReference type="EMBL" id="EFV02006.1"/>
    </source>
</evidence>
<accession>E6MFX1</accession>
<comment type="caution">
    <text evidence="1">The sequence shown here is derived from an EMBL/GenBank/DDBJ whole genome shotgun (WGS) entry which is preliminary data.</text>
</comment>
<feature type="non-terminal residue" evidence="1">
    <location>
        <position position="1"/>
    </location>
</feature>
<proteinExistence type="predicted"/>
<keyword evidence="2" id="KW-1185">Reference proteome</keyword>
<dbReference type="AlphaFoldDB" id="E6MFX1"/>
<dbReference type="Proteomes" id="UP000004754">
    <property type="component" value="Unassembled WGS sequence"/>
</dbReference>
<gene>
    <name evidence="1" type="ORF">HMP0721_0904</name>
</gene>
<name>E6MFX1_9FIRM</name>
<sequence length="44" mass="5065">NIEIPPSRFYISVSYLGGAYHNTSLCAYSYCAYRFPIRQQILST</sequence>
<dbReference type="EMBL" id="AEQN01000015">
    <property type="protein sequence ID" value="EFV02006.1"/>
    <property type="molecule type" value="Genomic_DNA"/>
</dbReference>
<reference evidence="1 2" key="1">
    <citation type="submission" date="2010-12" db="EMBL/GenBank/DDBJ databases">
        <authorList>
            <person name="Muzny D."/>
            <person name="Qin X."/>
            <person name="Deng J."/>
            <person name="Jiang H."/>
            <person name="Liu Y."/>
            <person name="Qu J."/>
            <person name="Song X.-Z."/>
            <person name="Zhang L."/>
            <person name="Thornton R."/>
            <person name="Coyle M."/>
            <person name="Francisco L."/>
            <person name="Jackson L."/>
            <person name="Javaid M."/>
            <person name="Korchina V."/>
            <person name="Kovar C."/>
            <person name="Mata R."/>
            <person name="Mathew T."/>
            <person name="Ngo R."/>
            <person name="Nguyen L."/>
            <person name="Nguyen N."/>
            <person name="Okwuonu G."/>
            <person name="Ongeri F."/>
            <person name="Pham C."/>
            <person name="Simmons D."/>
            <person name="Wilczek-Boney K."/>
            <person name="Hale W."/>
            <person name="Jakkamsetti A."/>
            <person name="Pham P."/>
            <person name="Ruth R."/>
            <person name="San Lucas F."/>
            <person name="Warren J."/>
            <person name="Zhang J."/>
            <person name="Zhao Z."/>
            <person name="Zhou C."/>
            <person name="Zhu D."/>
            <person name="Lee S."/>
            <person name="Bess C."/>
            <person name="Blankenburg K."/>
            <person name="Forbes L."/>
            <person name="Fu Q."/>
            <person name="Gubbala S."/>
            <person name="Hirani K."/>
            <person name="Jayaseelan J.C."/>
            <person name="Lara F."/>
            <person name="Munidasa M."/>
            <person name="Palculict T."/>
            <person name="Patil S."/>
            <person name="Pu L.-L."/>
            <person name="Saada N."/>
            <person name="Tang L."/>
            <person name="Weissenberger G."/>
            <person name="Zhu Y."/>
            <person name="Hemphill L."/>
            <person name="Shang Y."/>
            <person name="Youmans B."/>
            <person name="Ayvaz T."/>
            <person name="Ross M."/>
            <person name="Santibanez J."/>
            <person name="Aqrawi P."/>
            <person name="Gross S."/>
            <person name="Joshi V."/>
            <person name="Fowler G."/>
            <person name="Nazareth L."/>
            <person name="Reid J."/>
            <person name="Worley K."/>
            <person name="Petrosino J."/>
            <person name="Highlander S."/>
            <person name="Gibbs R."/>
        </authorList>
    </citation>
    <scope>NUCLEOTIDE SEQUENCE [LARGE SCALE GENOMIC DNA]</scope>
    <source>
        <strain evidence="1 2">ATCC 23263</strain>
    </source>
</reference>
<dbReference type="HOGENOM" id="CLU_3209552_0_0_9"/>
<evidence type="ECO:0000313" key="2">
    <source>
        <dbReference type="Proteomes" id="UP000004754"/>
    </source>
</evidence>